<accession>A0ABU1VQB6</accession>
<organism evidence="5 6">
    <name type="scientific">Agrilutibacter niabensis</name>
    <dbReference type="NCBI Taxonomy" id="380628"/>
    <lineage>
        <taxon>Bacteria</taxon>
        <taxon>Pseudomonadati</taxon>
        <taxon>Pseudomonadota</taxon>
        <taxon>Gammaproteobacteria</taxon>
        <taxon>Lysobacterales</taxon>
        <taxon>Lysobacteraceae</taxon>
        <taxon>Agrilutibacter</taxon>
    </lineage>
</organism>
<feature type="domain" description="RNA polymerase sigma-70 region 2" evidence="4">
    <location>
        <begin position="30"/>
        <end position="94"/>
    </location>
</feature>
<dbReference type="Gene3D" id="1.10.1740.10">
    <property type="match status" value="1"/>
</dbReference>
<dbReference type="PANTHER" id="PTHR43133:SF51">
    <property type="entry name" value="RNA POLYMERASE SIGMA FACTOR"/>
    <property type="match status" value="1"/>
</dbReference>
<dbReference type="Proteomes" id="UP001267878">
    <property type="component" value="Unassembled WGS sequence"/>
</dbReference>
<name>A0ABU1VQB6_9GAMM</name>
<proteinExistence type="predicted"/>
<evidence type="ECO:0000313" key="6">
    <source>
        <dbReference type="Proteomes" id="UP001267878"/>
    </source>
</evidence>
<evidence type="ECO:0000256" key="3">
    <source>
        <dbReference type="ARBA" id="ARBA00023163"/>
    </source>
</evidence>
<dbReference type="RefSeq" id="WP_310054024.1">
    <property type="nucleotide sequence ID" value="NZ_JAVDVW010000002.1"/>
</dbReference>
<sequence>MSRFQTTRWSLIDAARDHPSQARNALEQLCRAYRPPVLAFVRHSGYAAADAEDLTQAFFLRFIERGWYGDADPERGRFRTLLLTALRHFLIDQRHAEHAAKRDIARTVELDELSQPGTTVDSPEQAFTREWVGTVIANAYARLQAEWERAGKGEQFTQLSALLAERADSAELHALAARLELRPNTLAVQTHRMRQRLRQLVRLELMQTVRSSEALEQELAELRNALSDAP</sequence>
<dbReference type="EMBL" id="JAVDVW010000002">
    <property type="protein sequence ID" value="MDR7099678.1"/>
    <property type="molecule type" value="Genomic_DNA"/>
</dbReference>
<dbReference type="InterPro" id="IPR013325">
    <property type="entry name" value="RNA_pol_sigma_r2"/>
</dbReference>
<keyword evidence="1" id="KW-0805">Transcription regulation</keyword>
<dbReference type="InterPro" id="IPR007627">
    <property type="entry name" value="RNA_pol_sigma70_r2"/>
</dbReference>
<dbReference type="SUPFAM" id="SSF88946">
    <property type="entry name" value="Sigma2 domain of RNA polymerase sigma factors"/>
    <property type="match status" value="1"/>
</dbReference>
<keyword evidence="2" id="KW-0731">Sigma factor</keyword>
<protein>
    <submittedName>
        <fullName evidence="5">RNA polymerase sigma-70 factor (ECF subfamily)</fullName>
    </submittedName>
</protein>
<keyword evidence="6" id="KW-1185">Reference proteome</keyword>
<gene>
    <name evidence="5" type="ORF">J2X04_002059</name>
</gene>
<evidence type="ECO:0000259" key="4">
    <source>
        <dbReference type="Pfam" id="PF04542"/>
    </source>
</evidence>
<dbReference type="InterPro" id="IPR039425">
    <property type="entry name" value="RNA_pol_sigma-70-like"/>
</dbReference>
<dbReference type="PANTHER" id="PTHR43133">
    <property type="entry name" value="RNA POLYMERASE ECF-TYPE SIGMA FACTO"/>
    <property type="match status" value="1"/>
</dbReference>
<evidence type="ECO:0000313" key="5">
    <source>
        <dbReference type="EMBL" id="MDR7099678.1"/>
    </source>
</evidence>
<keyword evidence="3" id="KW-0804">Transcription</keyword>
<comment type="caution">
    <text evidence="5">The sequence shown here is derived from an EMBL/GenBank/DDBJ whole genome shotgun (WGS) entry which is preliminary data.</text>
</comment>
<reference evidence="5 6" key="1">
    <citation type="submission" date="2023-07" db="EMBL/GenBank/DDBJ databases">
        <title>Sorghum-associated microbial communities from plants grown in Nebraska, USA.</title>
        <authorList>
            <person name="Schachtman D."/>
        </authorList>
    </citation>
    <scope>NUCLEOTIDE SEQUENCE [LARGE SCALE GENOMIC DNA]</scope>
    <source>
        <strain evidence="5 6">BE187</strain>
    </source>
</reference>
<dbReference type="Pfam" id="PF04542">
    <property type="entry name" value="Sigma70_r2"/>
    <property type="match status" value="1"/>
</dbReference>
<evidence type="ECO:0000256" key="2">
    <source>
        <dbReference type="ARBA" id="ARBA00023082"/>
    </source>
</evidence>
<evidence type="ECO:0000256" key="1">
    <source>
        <dbReference type="ARBA" id="ARBA00023015"/>
    </source>
</evidence>